<name>A0ABY0DUU1_9BRAD</name>
<sequence>MLSIEWVDLPSRAGQIAGWAVQAISTGELIMLTAPLRFAGRLRRYISRRLYGDPDSYLELCSGVIHVGANAGQERELYARHKLKVAWIEPVPEQFEMLRQNIRSLPDQRAINALIADTDGKPYTFHVSNNDGLSSSILDLQDHKDIWPDVHFVRDITIRSSTLKTALEMWQVDPGQYNALVLDTQGSELLVLRGAQDILRQFRFIKAEAADFESYRNCATADQIRSYLKAFGFQVRREDRFAKRASGGAYFDILFERV</sequence>
<dbReference type="PANTHER" id="PTHR36973:SF4">
    <property type="entry name" value="NODULATION PROTEIN"/>
    <property type="match status" value="1"/>
</dbReference>
<comment type="caution">
    <text evidence="2">The sequence shown here is derived from an EMBL/GenBank/DDBJ whole genome shotgun (WGS) entry which is preliminary data.</text>
</comment>
<dbReference type="InterPro" id="IPR006342">
    <property type="entry name" value="FkbM_mtfrase"/>
</dbReference>
<protein>
    <submittedName>
        <fullName evidence="2">FkbM family methyltransferase</fullName>
    </submittedName>
</protein>
<evidence type="ECO:0000259" key="1">
    <source>
        <dbReference type="Pfam" id="PF05050"/>
    </source>
</evidence>
<dbReference type="PANTHER" id="PTHR36973">
    <property type="entry name" value="SLL1456 PROTEIN-RELATED"/>
    <property type="match status" value="1"/>
</dbReference>
<dbReference type="GO" id="GO:0032259">
    <property type="term" value="P:methylation"/>
    <property type="evidence" value="ECO:0007669"/>
    <property type="project" value="UniProtKB-KW"/>
</dbReference>
<dbReference type="InterPro" id="IPR053188">
    <property type="entry name" value="FkbM_Methyltransferase"/>
</dbReference>
<dbReference type="InterPro" id="IPR029063">
    <property type="entry name" value="SAM-dependent_MTases_sf"/>
</dbReference>
<evidence type="ECO:0000313" key="3">
    <source>
        <dbReference type="Proteomes" id="UP000289946"/>
    </source>
</evidence>
<keyword evidence="2" id="KW-0489">Methyltransferase</keyword>
<keyword evidence="3" id="KW-1185">Reference proteome</keyword>
<dbReference type="Gene3D" id="3.40.50.150">
    <property type="entry name" value="Vaccinia Virus protein VP39"/>
    <property type="match status" value="1"/>
</dbReference>
<gene>
    <name evidence="2" type="ORF">EAS62_03465</name>
</gene>
<feature type="domain" description="Methyltransferase FkbM" evidence="1">
    <location>
        <begin position="66"/>
        <end position="235"/>
    </location>
</feature>
<dbReference type="Pfam" id="PF05050">
    <property type="entry name" value="Methyltransf_21"/>
    <property type="match status" value="1"/>
</dbReference>
<accession>A0ABY0DUU1</accession>
<reference evidence="2 3" key="1">
    <citation type="submission" date="2018-10" db="EMBL/GenBank/DDBJ databases">
        <title>Bradyrhizobium sp. nov., isolated from effective nodules of peanut in China.</title>
        <authorList>
            <person name="Li Y."/>
        </authorList>
    </citation>
    <scope>NUCLEOTIDE SEQUENCE [LARGE SCALE GENOMIC DNA]</scope>
    <source>
        <strain evidence="2 3">CCBAU 51781</strain>
    </source>
</reference>
<dbReference type="EMBL" id="RDRA01000002">
    <property type="protein sequence ID" value="RXG99138.1"/>
    <property type="molecule type" value="Genomic_DNA"/>
</dbReference>
<organism evidence="2 3">
    <name type="scientific">Bradyrhizobium zhanjiangense</name>
    <dbReference type="NCBI Taxonomy" id="1325107"/>
    <lineage>
        <taxon>Bacteria</taxon>
        <taxon>Pseudomonadati</taxon>
        <taxon>Pseudomonadota</taxon>
        <taxon>Alphaproteobacteria</taxon>
        <taxon>Hyphomicrobiales</taxon>
        <taxon>Nitrobacteraceae</taxon>
        <taxon>Bradyrhizobium</taxon>
    </lineage>
</organism>
<dbReference type="GO" id="GO:0008168">
    <property type="term" value="F:methyltransferase activity"/>
    <property type="evidence" value="ECO:0007669"/>
    <property type="project" value="UniProtKB-KW"/>
</dbReference>
<dbReference type="Proteomes" id="UP000289946">
    <property type="component" value="Unassembled WGS sequence"/>
</dbReference>
<proteinExistence type="predicted"/>
<keyword evidence="2" id="KW-0808">Transferase</keyword>
<dbReference type="NCBIfam" id="TIGR01444">
    <property type="entry name" value="fkbM_fam"/>
    <property type="match status" value="1"/>
</dbReference>
<dbReference type="SUPFAM" id="SSF53335">
    <property type="entry name" value="S-adenosyl-L-methionine-dependent methyltransferases"/>
    <property type="match status" value="1"/>
</dbReference>
<evidence type="ECO:0000313" key="2">
    <source>
        <dbReference type="EMBL" id="RXG99138.1"/>
    </source>
</evidence>